<dbReference type="GO" id="GO:0005524">
    <property type="term" value="F:ATP binding"/>
    <property type="evidence" value="ECO:0007669"/>
    <property type="project" value="UniProtKB-UniRule"/>
</dbReference>
<feature type="transmembrane region" description="Helical" evidence="10">
    <location>
        <begin position="33"/>
        <end position="56"/>
    </location>
</feature>
<evidence type="ECO:0000256" key="10">
    <source>
        <dbReference type="SAM" id="Phobius"/>
    </source>
</evidence>
<proteinExistence type="predicted"/>
<dbReference type="InterPro" id="IPR027417">
    <property type="entry name" value="P-loop_NTPase"/>
</dbReference>
<dbReference type="NCBIfam" id="TIGR03924">
    <property type="entry name" value="T7SS_EccC_a"/>
    <property type="match status" value="1"/>
</dbReference>
<comment type="caution">
    <text evidence="12">The sequence shown here is derived from an EMBL/GenBank/DDBJ whole genome shotgun (WGS) entry which is preliminary data.</text>
</comment>
<dbReference type="EMBL" id="JABZGF010000106">
    <property type="protein sequence ID" value="MBF0966413.1"/>
    <property type="molecule type" value="Genomic_DNA"/>
</dbReference>
<dbReference type="InterPro" id="IPR050206">
    <property type="entry name" value="FtsK/SpoIIIE/SftA"/>
</dbReference>
<keyword evidence="3 10" id="KW-0812">Transmembrane</keyword>
<evidence type="ECO:0000256" key="1">
    <source>
        <dbReference type="ARBA" id="ARBA00004651"/>
    </source>
</evidence>
<keyword evidence="4 8" id="KW-0547">Nucleotide-binding</keyword>
<dbReference type="GO" id="GO:0003677">
    <property type="term" value="F:DNA binding"/>
    <property type="evidence" value="ECO:0007669"/>
    <property type="project" value="InterPro"/>
</dbReference>
<name>A0A929WVR4_9ACTO</name>
<feature type="transmembrane region" description="Helical" evidence="10">
    <location>
        <begin position="68"/>
        <end position="90"/>
    </location>
</feature>
<dbReference type="SUPFAM" id="SSF52540">
    <property type="entry name" value="P-loop containing nucleoside triphosphate hydrolases"/>
    <property type="match status" value="1"/>
</dbReference>
<dbReference type="PANTHER" id="PTHR22683:SF1">
    <property type="entry name" value="TYPE VII SECRETION SYSTEM PROTEIN ESSC"/>
    <property type="match status" value="1"/>
</dbReference>
<dbReference type="Gene3D" id="3.40.50.300">
    <property type="entry name" value="P-loop containing nucleotide triphosphate hydrolases"/>
    <property type="match status" value="1"/>
</dbReference>
<evidence type="ECO:0000256" key="5">
    <source>
        <dbReference type="ARBA" id="ARBA00022840"/>
    </source>
</evidence>
<keyword evidence="6 10" id="KW-1133">Transmembrane helix</keyword>
<feature type="non-terminal residue" evidence="12">
    <location>
        <position position="857"/>
    </location>
</feature>
<evidence type="ECO:0000256" key="8">
    <source>
        <dbReference type="PROSITE-ProRule" id="PRU00289"/>
    </source>
</evidence>
<evidence type="ECO:0000313" key="13">
    <source>
        <dbReference type="Proteomes" id="UP000759246"/>
    </source>
</evidence>
<dbReference type="GO" id="GO:0005886">
    <property type="term" value="C:plasma membrane"/>
    <property type="evidence" value="ECO:0007669"/>
    <property type="project" value="UniProtKB-SubCell"/>
</dbReference>
<dbReference type="InterPro" id="IPR023836">
    <property type="entry name" value="EccCa-like_Actinobacteria"/>
</dbReference>
<dbReference type="PANTHER" id="PTHR22683">
    <property type="entry name" value="SPORULATION PROTEIN RELATED"/>
    <property type="match status" value="1"/>
</dbReference>
<evidence type="ECO:0000256" key="9">
    <source>
        <dbReference type="SAM" id="MobiDB-lite"/>
    </source>
</evidence>
<feature type="binding site" evidence="8">
    <location>
        <begin position="492"/>
        <end position="499"/>
    </location>
    <ligand>
        <name>ATP</name>
        <dbReference type="ChEBI" id="CHEBI:30616"/>
    </ligand>
</feature>
<protein>
    <submittedName>
        <fullName evidence="12">Type VII secretion protein EccCa</fullName>
    </submittedName>
</protein>
<sequence length="857" mass="93045">MADSEDVLEGVPEMPEGKIPIQPPPNQAEAAGIGNVLAMVIPMMGSMGVMIFMAISQASAGGGQGRNPMMLMMAGGMVFAMVAMVGFNVYRQVSQHRQKVKTLRGEYLAYLAETRQTVRNVADRQRAFVNWALPAPEALVAVAEQGERVWEREPGVEMLNARVGVSEQGLAMELLPPDLPPMANPDIVCLSAMTRFIETHRNLDSVAFGVPLEDYSHIELAGRHDDTIGIARLIMTHLATFVSPTYLRIVVLCSPDRLPEWEWVKWLPHAGSTVESDAVGPARMVVTEAVDLLDLLGSDVVDRPAFVPRDDLTPWPHVLLVCDGAELPASTQLGSPEGAVGVTTINLHEKWGPLTSPSTVRLLVHPAAKGETRGVLEVNLFSHQAIVGEWERVGQAQAEAIARRLTPFASDEGAKESETPVGRSDVKRTVDLLELLHLGDIRDFDPEQSWVRREGRNRLRVPFGVTPEGIPVLLDIKEAAQQGMGPHGLLIGATGSGKSEVLRTLVLALALTHSPEQLNFVLVDFKGGATFAGMSNLPHVSAMISNLESELSLVDRMQDALKGEMVRRQEVLRDAGNYANVTDYEADRVAGKHSFPPMPALFIILDEFSELLTAKPEFADLFVAIGRLGRSLSIHLLLASQRLETSRMRGLESHLSYRVGLKTFSASESREVLGVPDAYELPSLPGSGYLMPGTDELIRFRASYVAAPPPPRTVASTQMSTAGTPDCQIKVLPFSLAPVLTREEPGAPQASTGQAMVLPEDAQWADMSELDIAVAKMAGKGIPAHQVWLPPLDVPDTFDQLMPDLAPVEGLGYVSKQWRERGSLVFPMGTRDLPLEQRRDVLTFDLSGAAGNFAVVG</sequence>
<keyword evidence="2" id="KW-1003">Cell membrane</keyword>
<evidence type="ECO:0000256" key="2">
    <source>
        <dbReference type="ARBA" id="ARBA00022475"/>
    </source>
</evidence>
<feature type="domain" description="FtsK" evidence="11">
    <location>
        <begin position="469"/>
        <end position="670"/>
    </location>
</feature>
<evidence type="ECO:0000256" key="6">
    <source>
        <dbReference type="ARBA" id="ARBA00022989"/>
    </source>
</evidence>
<accession>A0A929WVR4</accession>
<evidence type="ECO:0000256" key="4">
    <source>
        <dbReference type="ARBA" id="ARBA00022741"/>
    </source>
</evidence>
<evidence type="ECO:0000256" key="3">
    <source>
        <dbReference type="ARBA" id="ARBA00022692"/>
    </source>
</evidence>
<dbReference type="Proteomes" id="UP000759246">
    <property type="component" value="Unassembled WGS sequence"/>
</dbReference>
<dbReference type="AlphaFoldDB" id="A0A929WVR4"/>
<feature type="region of interest" description="Disordered" evidence="9">
    <location>
        <begin position="1"/>
        <end position="24"/>
    </location>
</feature>
<organism evidence="12 13">
    <name type="scientific">Actinomyces bouchesdurhonensis</name>
    <dbReference type="NCBI Taxonomy" id="1852361"/>
    <lineage>
        <taxon>Bacteria</taxon>
        <taxon>Bacillati</taxon>
        <taxon>Actinomycetota</taxon>
        <taxon>Actinomycetes</taxon>
        <taxon>Actinomycetales</taxon>
        <taxon>Actinomycetaceae</taxon>
        <taxon>Actinomyces</taxon>
    </lineage>
</organism>
<dbReference type="Pfam" id="PF01580">
    <property type="entry name" value="FtsK_SpoIIIE"/>
    <property type="match status" value="1"/>
</dbReference>
<gene>
    <name evidence="12" type="primary">eccCa</name>
    <name evidence="12" type="ORF">HXK09_04505</name>
</gene>
<reference evidence="12" key="1">
    <citation type="submission" date="2020-04" db="EMBL/GenBank/DDBJ databases">
        <title>Deep metagenomics examines the oral microbiome during advanced dental caries in children, revealing novel taxa and co-occurrences with host molecules.</title>
        <authorList>
            <person name="Baker J.L."/>
            <person name="Morton J.T."/>
            <person name="Dinis M."/>
            <person name="Alvarez R."/>
            <person name="Tran N.C."/>
            <person name="Knight R."/>
            <person name="Edlund A."/>
        </authorList>
    </citation>
    <scope>NUCLEOTIDE SEQUENCE</scope>
    <source>
        <strain evidence="12">JCVI_30_bin.13</strain>
    </source>
</reference>
<comment type="subcellular location">
    <subcellularLocation>
        <location evidence="1">Cell membrane</location>
        <topology evidence="1">Multi-pass membrane protein</topology>
    </subcellularLocation>
</comment>
<dbReference type="PROSITE" id="PS50901">
    <property type="entry name" value="FTSK"/>
    <property type="match status" value="1"/>
</dbReference>
<keyword evidence="5 8" id="KW-0067">ATP-binding</keyword>
<keyword evidence="7 10" id="KW-0472">Membrane</keyword>
<evidence type="ECO:0000259" key="11">
    <source>
        <dbReference type="PROSITE" id="PS50901"/>
    </source>
</evidence>
<dbReference type="InterPro" id="IPR002543">
    <property type="entry name" value="FtsK_dom"/>
</dbReference>
<evidence type="ECO:0000313" key="12">
    <source>
        <dbReference type="EMBL" id="MBF0966413.1"/>
    </source>
</evidence>
<evidence type="ECO:0000256" key="7">
    <source>
        <dbReference type="ARBA" id="ARBA00023136"/>
    </source>
</evidence>